<name>A0A0K8MD94_9PROT</name>
<comment type="caution">
    <text evidence="1">The sequence shown here is derived from an EMBL/GenBank/DDBJ whole genome shotgun (WGS) entry which is preliminary data.</text>
</comment>
<dbReference type="EMBL" id="BBVC01000029">
    <property type="protein sequence ID" value="GAO98188.1"/>
    <property type="molecule type" value="Genomic_DNA"/>
</dbReference>
<accession>A0A0K8MD94</accession>
<proteinExistence type="predicted"/>
<dbReference type="Proteomes" id="UP000036771">
    <property type="component" value="Unassembled WGS sequence"/>
</dbReference>
<evidence type="ECO:0000313" key="2">
    <source>
        <dbReference type="Proteomes" id="UP000036771"/>
    </source>
</evidence>
<gene>
    <name evidence="1" type="ORF">Cva_00836</name>
</gene>
<protein>
    <submittedName>
        <fullName evidence="1">Uncharacterized protein</fullName>
    </submittedName>
</protein>
<dbReference type="AlphaFoldDB" id="A0A0K8MD94"/>
<reference evidence="1 2" key="1">
    <citation type="submission" date="2015-03" db="EMBL/GenBank/DDBJ databases">
        <title>Caedibacter varicaedens, whole genome shotgun sequence.</title>
        <authorList>
            <person name="Suzuki H."/>
            <person name="Dapper A.L."/>
            <person name="Gibson A.K."/>
            <person name="Jackson C."/>
            <person name="Lee H."/>
            <person name="Pejaver V.R."/>
            <person name="Doak T."/>
            <person name="Lynch M."/>
        </authorList>
    </citation>
    <scope>NUCLEOTIDE SEQUENCE [LARGE SCALE GENOMIC DNA]</scope>
</reference>
<evidence type="ECO:0000313" key="1">
    <source>
        <dbReference type="EMBL" id="GAO98188.1"/>
    </source>
</evidence>
<keyword evidence="2" id="KW-1185">Reference proteome</keyword>
<organism evidence="1 2">
    <name type="scientific">Caedimonas varicaedens</name>
    <dbReference type="NCBI Taxonomy" id="1629334"/>
    <lineage>
        <taxon>Bacteria</taxon>
        <taxon>Pseudomonadati</taxon>
        <taxon>Pseudomonadota</taxon>
        <taxon>Alphaproteobacteria</taxon>
        <taxon>Holosporales</taxon>
        <taxon>Caedimonadaceae</taxon>
        <taxon>Caedimonas</taxon>
    </lineage>
</organism>
<dbReference type="STRING" id="1629334.Cva_00836"/>
<sequence>MTPFSEDDLFNKGFIYGVRLSHEGLMPVLDQKATPYELHQTIKQLSQSKHSLSVLMDEAIRLLEQAVMRKKMKEENGGINEDGDI</sequence>